<evidence type="ECO:0000313" key="2">
    <source>
        <dbReference type="EMBL" id="WXB02061.1"/>
    </source>
</evidence>
<gene>
    <name evidence="2" type="ORF">LVJ94_34755</name>
</gene>
<reference evidence="2" key="1">
    <citation type="submission" date="2021-12" db="EMBL/GenBank/DDBJ databases">
        <title>Discovery of the Pendulisporaceae a myxobacterial family with distinct sporulation behavior and unique specialized metabolism.</title>
        <authorList>
            <person name="Garcia R."/>
            <person name="Popoff A."/>
            <person name="Bader C.D."/>
            <person name="Loehr J."/>
            <person name="Walesch S."/>
            <person name="Walt C."/>
            <person name="Boldt J."/>
            <person name="Bunk B."/>
            <person name="Haeckl F.J.F.P.J."/>
            <person name="Gunesch A.P."/>
            <person name="Birkelbach J."/>
            <person name="Nuebel U."/>
            <person name="Pietschmann T."/>
            <person name="Bach T."/>
            <person name="Mueller R."/>
        </authorList>
    </citation>
    <scope>NUCLEOTIDE SEQUENCE</scope>
    <source>
        <strain evidence="2">MSr11367</strain>
    </source>
</reference>
<evidence type="ECO:0000313" key="3">
    <source>
        <dbReference type="Proteomes" id="UP001374803"/>
    </source>
</evidence>
<feature type="region of interest" description="Disordered" evidence="1">
    <location>
        <begin position="1"/>
        <end position="28"/>
    </location>
</feature>
<feature type="region of interest" description="Disordered" evidence="1">
    <location>
        <begin position="84"/>
        <end position="106"/>
    </location>
</feature>
<evidence type="ECO:0000256" key="1">
    <source>
        <dbReference type="SAM" id="MobiDB-lite"/>
    </source>
</evidence>
<organism evidence="2 3">
    <name type="scientific">Pendulispora rubella</name>
    <dbReference type="NCBI Taxonomy" id="2741070"/>
    <lineage>
        <taxon>Bacteria</taxon>
        <taxon>Pseudomonadati</taxon>
        <taxon>Myxococcota</taxon>
        <taxon>Myxococcia</taxon>
        <taxon>Myxococcales</taxon>
        <taxon>Sorangiineae</taxon>
        <taxon>Pendulisporaceae</taxon>
        <taxon>Pendulispora</taxon>
    </lineage>
</organism>
<dbReference type="RefSeq" id="WP_394831686.1">
    <property type="nucleotide sequence ID" value="NZ_CP089929.1"/>
</dbReference>
<name>A0ABZ2KTP5_9BACT</name>
<dbReference type="EMBL" id="CP089983">
    <property type="protein sequence ID" value="WXB02061.1"/>
    <property type="molecule type" value="Genomic_DNA"/>
</dbReference>
<proteinExistence type="predicted"/>
<feature type="compositionally biased region" description="Basic and acidic residues" evidence="1">
    <location>
        <begin position="7"/>
        <end position="28"/>
    </location>
</feature>
<accession>A0ABZ2KTP5</accession>
<protein>
    <submittedName>
        <fullName evidence="2">Uncharacterized protein</fullName>
    </submittedName>
</protein>
<dbReference type="Proteomes" id="UP001374803">
    <property type="component" value="Chromosome"/>
</dbReference>
<keyword evidence="3" id="KW-1185">Reference proteome</keyword>
<sequence>MTARTKPASEAEPKVLPEPRRDGQSADDDFWREKWTHRIAVMHREELESLLRHFDRRGASRGALRESHTIGRQVVRERLAELDRRKRHRALAERKPQESPHSRKLS</sequence>